<organism evidence="3 4">
    <name type="scientific">Pseudomonas phage TC6</name>
    <dbReference type="NCBI Taxonomy" id="2060947"/>
    <lineage>
        <taxon>Viruses</taxon>
        <taxon>Duplodnaviria</taxon>
        <taxon>Heunggongvirae</taxon>
        <taxon>Uroviricota</taxon>
        <taxon>Caudoviricetes</taxon>
        <taxon>Zobellviridae</taxon>
        <taxon>Paundecimvirus</taxon>
        <taxon>Paundecimvirus PA11</taxon>
    </lineage>
</organism>
<evidence type="ECO:0000256" key="1">
    <source>
        <dbReference type="SAM" id="Coils"/>
    </source>
</evidence>
<name>A0A2H5BQB4_9CAUD</name>
<reference evidence="3 4" key="1">
    <citation type="submission" date="2017-12" db="EMBL/GenBank/DDBJ databases">
        <title>Genomic identification of Pseudomonas aeruginosa phage TC6.</title>
        <authorList>
            <person name="Lu S."/>
            <person name="Tang C."/>
            <person name="Deng C."/>
            <person name="Zhang Y."/>
            <person name="Xiao C."/>
        </authorList>
    </citation>
    <scope>NUCLEOTIDE SEQUENCE [LARGE SCALE GENOMIC DNA]</scope>
</reference>
<feature type="region of interest" description="Disordered" evidence="2">
    <location>
        <begin position="1"/>
        <end position="23"/>
    </location>
</feature>
<dbReference type="Proteomes" id="UP000241282">
    <property type="component" value="Segment"/>
</dbReference>
<evidence type="ECO:0000256" key="2">
    <source>
        <dbReference type="SAM" id="MobiDB-lite"/>
    </source>
</evidence>
<feature type="coiled-coil region" evidence="1">
    <location>
        <begin position="47"/>
        <end position="74"/>
    </location>
</feature>
<gene>
    <name evidence="3" type="primary">TC6_018</name>
</gene>
<dbReference type="EMBL" id="MG676466">
    <property type="protein sequence ID" value="AUG88529.1"/>
    <property type="molecule type" value="Genomic_DNA"/>
</dbReference>
<accession>A0A2H5BQB4</accession>
<proteinExistence type="predicted"/>
<sequence>MAEFNTGIQPLAGSATTPMPPVVDRSSSVTLDAFSDIAQTVVPGLLKTQVARQKAELEQMKNQALSNFAQTQLKLADAVDMGDISSQEARMRMRKNYTEAVANSPALVGDFAELQKQLVSTSGLGKVVADGTDKEKIWLAAEKEATLNGWVPPSAKGEGERLEATQNYLNFKRAQEDLQMQQRQVALQTAKINQQTAVYSRDSARLGLVQRERAERSRVAVGNLADSYNYKFNNDLQEIMARKDRGEISEQDAIMMVNQQYAIIQQTVSQIGSDAPSEYVNNITNPMKLRYQTALDYVSGKIDNEVLKNKNENILAQQKLNLLGDPEVARVVATSSMFQYASPNLLQVIDRKVVDKISQNMPSQTGGKPVDVMPDNDNEKQSNQSYLSMVKEGMTAFNGGRMNGDQLAERELDQHVSQMLKGINAYGPATERPQDFNQIVDFLADPQFGKYTSARGGVPADTAVAAKNVLSQQYEQAVIPLIRKEYEQARIIDLQATPSQALRGQATSTVSNPTDVIKPVFTGSGVVFQAKPDASLAIRRKAQDLNKSVSPVLNRLIRMSAHLDGNTDYRSTWQKNYEALFGIGEEENSANE</sequence>
<feature type="region of interest" description="Disordered" evidence="2">
    <location>
        <begin position="360"/>
        <end position="381"/>
    </location>
</feature>
<keyword evidence="1" id="KW-0175">Coiled coil</keyword>
<protein>
    <submittedName>
        <fullName evidence="3">Putative hemagglutinin protein</fullName>
    </submittedName>
</protein>
<evidence type="ECO:0000313" key="3">
    <source>
        <dbReference type="EMBL" id="AUG88529.1"/>
    </source>
</evidence>
<evidence type="ECO:0000313" key="4">
    <source>
        <dbReference type="Proteomes" id="UP000241282"/>
    </source>
</evidence>